<evidence type="ECO:0000313" key="11">
    <source>
        <dbReference type="Proteomes" id="UP000094056"/>
    </source>
</evidence>
<evidence type="ECO:0000256" key="1">
    <source>
        <dbReference type="ARBA" id="ARBA00005594"/>
    </source>
</evidence>
<comment type="caution">
    <text evidence="10">The sequence shown here is derived from an EMBL/GenBank/DDBJ whole genome shotgun (WGS) entry which is preliminary data.</text>
</comment>
<name>A0A1E3XFL3_9BACT</name>
<dbReference type="GO" id="GO:0006436">
    <property type="term" value="P:tryptophanyl-tRNA aminoacylation"/>
    <property type="evidence" value="ECO:0007669"/>
    <property type="project" value="UniProtKB-UniRule"/>
</dbReference>
<dbReference type="PANTHER" id="PTHR43766:SF1">
    <property type="entry name" value="TRYPTOPHAN--TRNA LIGASE, MITOCHONDRIAL"/>
    <property type="match status" value="1"/>
</dbReference>
<accession>A0A1E3XFL3</accession>
<dbReference type="PROSITE" id="PS00178">
    <property type="entry name" value="AA_TRNA_LIGASE_I"/>
    <property type="match status" value="1"/>
</dbReference>
<dbReference type="Proteomes" id="UP000094056">
    <property type="component" value="Unassembled WGS sequence"/>
</dbReference>
<feature type="binding site" evidence="8">
    <location>
        <position position="134"/>
    </location>
    <ligand>
        <name>L-tryptophan</name>
        <dbReference type="ChEBI" id="CHEBI:57912"/>
    </ligand>
</feature>
<dbReference type="InterPro" id="IPR014729">
    <property type="entry name" value="Rossmann-like_a/b/a_fold"/>
</dbReference>
<evidence type="ECO:0000256" key="8">
    <source>
        <dbReference type="HAMAP-Rule" id="MF_00140"/>
    </source>
</evidence>
<comment type="catalytic activity">
    <reaction evidence="7 8">
        <text>tRNA(Trp) + L-tryptophan + ATP = L-tryptophyl-tRNA(Trp) + AMP + diphosphate + H(+)</text>
        <dbReference type="Rhea" id="RHEA:24080"/>
        <dbReference type="Rhea" id="RHEA-COMP:9671"/>
        <dbReference type="Rhea" id="RHEA-COMP:9705"/>
        <dbReference type="ChEBI" id="CHEBI:15378"/>
        <dbReference type="ChEBI" id="CHEBI:30616"/>
        <dbReference type="ChEBI" id="CHEBI:33019"/>
        <dbReference type="ChEBI" id="CHEBI:57912"/>
        <dbReference type="ChEBI" id="CHEBI:78442"/>
        <dbReference type="ChEBI" id="CHEBI:78535"/>
        <dbReference type="ChEBI" id="CHEBI:456215"/>
        <dbReference type="EC" id="6.1.1.2"/>
    </reaction>
</comment>
<feature type="binding site" evidence="8">
    <location>
        <begin position="10"/>
        <end position="12"/>
    </location>
    <ligand>
        <name>ATP</name>
        <dbReference type="ChEBI" id="CHEBI:30616"/>
    </ligand>
</feature>
<evidence type="ECO:0000256" key="3">
    <source>
        <dbReference type="ARBA" id="ARBA00022741"/>
    </source>
</evidence>
<evidence type="ECO:0000256" key="6">
    <source>
        <dbReference type="ARBA" id="ARBA00023146"/>
    </source>
</evidence>
<keyword evidence="3 8" id="KW-0547">Nucleotide-binding</keyword>
<dbReference type="AlphaFoldDB" id="A0A1E3XFL3"/>
<comment type="similarity">
    <text evidence="1 8 9">Belongs to the class-I aminoacyl-tRNA synthetase family.</text>
</comment>
<feature type="binding site" evidence="8">
    <location>
        <position position="184"/>
    </location>
    <ligand>
        <name>ATP</name>
        <dbReference type="ChEBI" id="CHEBI:30616"/>
    </ligand>
</feature>
<dbReference type="Pfam" id="PF00579">
    <property type="entry name" value="tRNA-synt_1b"/>
    <property type="match status" value="1"/>
</dbReference>
<dbReference type="InterPro" id="IPR002306">
    <property type="entry name" value="Trp-tRNA-ligase"/>
</dbReference>
<dbReference type="InterPro" id="IPR024109">
    <property type="entry name" value="Trp-tRNA-ligase_bac-type"/>
</dbReference>
<dbReference type="PRINTS" id="PR01039">
    <property type="entry name" value="TRNASYNTHTRP"/>
</dbReference>
<comment type="function">
    <text evidence="8">Catalyzes the attachment of tryptophan to tRNA(Trp).</text>
</comment>
<evidence type="ECO:0000256" key="9">
    <source>
        <dbReference type="RuleBase" id="RU363036"/>
    </source>
</evidence>
<dbReference type="PATRIC" id="fig|1872076.5.peg.497"/>
<dbReference type="HAMAP" id="MF_00140_B">
    <property type="entry name" value="Trp_tRNA_synth_B"/>
    <property type="match status" value="1"/>
</dbReference>
<dbReference type="PANTHER" id="PTHR43766">
    <property type="entry name" value="TRYPTOPHAN--TRNA LIGASE, MITOCHONDRIAL"/>
    <property type="match status" value="1"/>
</dbReference>
<keyword evidence="5 8" id="KW-0648">Protein biosynthesis</keyword>
<evidence type="ECO:0000256" key="2">
    <source>
        <dbReference type="ARBA" id="ARBA00022598"/>
    </source>
</evidence>
<proteinExistence type="inferred from homology"/>
<feature type="short sequence motif" description="'HIGH' region" evidence="8">
    <location>
        <begin position="11"/>
        <end position="19"/>
    </location>
</feature>
<evidence type="ECO:0000256" key="4">
    <source>
        <dbReference type="ARBA" id="ARBA00022840"/>
    </source>
</evidence>
<comment type="subunit">
    <text evidence="8">Homodimer.</text>
</comment>
<evidence type="ECO:0000313" key="10">
    <source>
        <dbReference type="EMBL" id="ODS34427.1"/>
    </source>
</evidence>
<dbReference type="Gene3D" id="1.10.240.10">
    <property type="entry name" value="Tyrosyl-Transfer RNA Synthetase"/>
    <property type="match status" value="1"/>
</dbReference>
<gene>
    <name evidence="8" type="primary">trpS</name>
    <name evidence="10" type="ORF">SCARUB_00438</name>
</gene>
<feature type="binding site" evidence="8">
    <location>
        <begin position="146"/>
        <end position="148"/>
    </location>
    <ligand>
        <name>ATP</name>
        <dbReference type="ChEBI" id="CHEBI:30616"/>
    </ligand>
</feature>
<dbReference type="GO" id="GO:0004830">
    <property type="term" value="F:tryptophan-tRNA ligase activity"/>
    <property type="evidence" value="ECO:0007669"/>
    <property type="project" value="UniProtKB-UniRule"/>
</dbReference>
<dbReference type="EMBL" id="MAYW01000007">
    <property type="protein sequence ID" value="ODS34427.1"/>
    <property type="molecule type" value="Genomic_DNA"/>
</dbReference>
<comment type="subcellular location">
    <subcellularLocation>
        <location evidence="8">Cytoplasm</location>
    </subcellularLocation>
</comment>
<protein>
    <recommendedName>
        <fullName evidence="8">Tryptophan--tRNA ligase</fullName>
        <ecNumber evidence="8">6.1.1.2</ecNumber>
    </recommendedName>
    <alternativeName>
        <fullName evidence="8">Tryptophanyl-tRNA synthetase</fullName>
        <shortName evidence="8">TrpRS</shortName>
    </alternativeName>
</protein>
<dbReference type="NCBIfam" id="TIGR00233">
    <property type="entry name" value="trpS"/>
    <property type="match status" value="1"/>
</dbReference>
<dbReference type="FunFam" id="1.10.240.10:FF:000005">
    <property type="entry name" value="Tryptophan--tRNA ligase"/>
    <property type="match status" value="1"/>
</dbReference>
<dbReference type="GO" id="GO:0005829">
    <property type="term" value="C:cytosol"/>
    <property type="evidence" value="ECO:0007669"/>
    <property type="project" value="TreeGrafter"/>
</dbReference>
<reference evidence="10 11" key="1">
    <citation type="submission" date="2016-07" db="EMBL/GenBank/DDBJ databases">
        <title>Draft genome of Scalindua rubra, obtained from a brine-seawater interface in the Red Sea, sheds light on salt adaptation in anammox bacteria.</title>
        <authorList>
            <person name="Speth D.R."/>
            <person name="Lagkouvardos I."/>
            <person name="Wang Y."/>
            <person name="Qian P.-Y."/>
            <person name="Dutilh B.E."/>
            <person name="Jetten M.S."/>
        </authorList>
    </citation>
    <scope>NUCLEOTIDE SEQUENCE [LARGE SCALE GENOMIC DNA]</scope>
    <source>
        <strain evidence="10">BSI-1</strain>
    </source>
</reference>
<dbReference type="InterPro" id="IPR002305">
    <property type="entry name" value="aa-tRNA-synth_Ic"/>
</dbReference>
<dbReference type="FunFam" id="3.40.50.620:FF:000082">
    <property type="entry name" value="MSW1p Mitochondrial tryptophanyl-tRNA synthetase"/>
    <property type="match status" value="1"/>
</dbReference>
<keyword evidence="2 8" id="KW-0436">Ligase</keyword>
<dbReference type="Gene3D" id="3.40.50.620">
    <property type="entry name" value="HUPs"/>
    <property type="match status" value="1"/>
</dbReference>
<feature type="short sequence motif" description="'KMSKS' region" evidence="8">
    <location>
        <begin position="192"/>
        <end position="196"/>
    </location>
</feature>
<dbReference type="InterPro" id="IPR050203">
    <property type="entry name" value="Trp-tRNA_synthetase"/>
</dbReference>
<feature type="binding site" evidence="8">
    <location>
        <begin position="192"/>
        <end position="196"/>
    </location>
    <ligand>
        <name>ATP</name>
        <dbReference type="ChEBI" id="CHEBI:30616"/>
    </ligand>
</feature>
<keyword evidence="6 8" id="KW-0030">Aminoacyl-tRNA synthetase</keyword>
<dbReference type="EC" id="6.1.1.2" evidence="8"/>
<feature type="binding site" evidence="8">
    <location>
        <begin position="18"/>
        <end position="19"/>
    </location>
    <ligand>
        <name>ATP</name>
        <dbReference type="ChEBI" id="CHEBI:30616"/>
    </ligand>
</feature>
<dbReference type="SUPFAM" id="SSF52374">
    <property type="entry name" value="Nucleotidylyl transferase"/>
    <property type="match status" value="1"/>
</dbReference>
<sequence length="325" mass="37159">MKKRLFSGIQPSGEVHIGNYLGAIKKWVSLLDDYDCIFSIVDYHAITVEYEPGEMQKRIIKAAAINIGAGLDPDRCIIFVQSQVPEHTELTWILNTLTPMGHLERMTQFKDKAGQNQKNVNVGLFDYPVLQAADILLYKGYAVPVGDDQVQHIELSREIARKFNMRYGDFFPEPQHILSNAPRIMGLDGKTKMSKSMNNYISLIDEPDVIWKKLSRAMTDENRKRRYDPGNPDTCNIFTLHKYFSKEFEIDRVNKECRTAEIGCIDCKKILSDNMIKELEPIREKSLELINNPDCVIDIIHTGAEKCKKIAEETMGEVKALMGLR</sequence>
<dbReference type="InterPro" id="IPR001412">
    <property type="entry name" value="aa-tRNA-synth_I_CS"/>
</dbReference>
<evidence type="ECO:0000256" key="5">
    <source>
        <dbReference type="ARBA" id="ARBA00022917"/>
    </source>
</evidence>
<keyword evidence="8" id="KW-0963">Cytoplasm</keyword>
<dbReference type="GO" id="GO:0005524">
    <property type="term" value="F:ATP binding"/>
    <property type="evidence" value="ECO:0007669"/>
    <property type="project" value="UniProtKB-UniRule"/>
</dbReference>
<evidence type="ECO:0000256" key="7">
    <source>
        <dbReference type="ARBA" id="ARBA00049929"/>
    </source>
</evidence>
<keyword evidence="4 8" id="KW-0067">ATP-binding</keyword>
<dbReference type="CDD" id="cd00806">
    <property type="entry name" value="TrpRS_core"/>
    <property type="match status" value="1"/>
</dbReference>
<organism evidence="10 11">
    <name type="scientific">Candidatus Scalindua rubra</name>
    <dbReference type="NCBI Taxonomy" id="1872076"/>
    <lineage>
        <taxon>Bacteria</taxon>
        <taxon>Pseudomonadati</taxon>
        <taxon>Planctomycetota</taxon>
        <taxon>Candidatus Brocadiia</taxon>
        <taxon>Candidatus Brocadiales</taxon>
        <taxon>Candidatus Scalinduaceae</taxon>
        <taxon>Candidatus Scalindua</taxon>
    </lineage>
</organism>